<evidence type="ECO:0000313" key="1">
    <source>
        <dbReference type="EMBL" id="KAI8424112.1"/>
    </source>
</evidence>
<accession>A0ACC0JJ32</accession>
<dbReference type="EMBL" id="CM046104">
    <property type="protein sequence ID" value="KAI8424112.1"/>
    <property type="molecule type" value="Genomic_DNA"/>
</dbReference>
<name>A0ACC0JJ32_CHOFU</name>
<reference evidence="1 2" key="1">
    <citation type="journal article" date="2022" name="Genome Biol. Evol.">
        <title>The Spruce Budworm Genome: Reconstructing the Evolutionary History of Antifreeze Proteins.</title>
        <authorList>
            <person name="Beliveau C."/>
            <person name="Gagne P."/>
            <person name="Picq S."/>
            <person name="Vernygora O."/>
            <person name="Keeling C.I."/>
            <person name="Pinkney K."/>
            <person name="Doucet D."/>
            <person name="Wen F."/>
            <person name="Johnston J.S."/>
            <person name="Maaroufi H."/>
            <person name="Boyle B."/>
            <person name="Laroche J."/>
            <person name="Dewar K."/>
            <person name="Juretic N."/>
            <person name="Blackburn G."/>
            <person name="Nisole A."/>
            <person name="Brunet B."/>
            <person name="Brandao M."/>
            <person name="Lumley L."/>
            <person name="Duan J."/>
            <person name="Quan G."/>
            <person name="Lucarotti C.J."/>
            <person name="Roe A.D."/>
            <person name="Sperling F.A.H."/>
            <person name="Levesque R.C."/>
            <person name="Cusson M."/>
        </authorList>
    </citation>
    <scope>NUCLEOTIDE SEQUENCE [LARGE SCALE GENOMIC DNA]</scope>
    <source>
        <strain evidence="1">Glfc:IPQL:Cfum</strain>
    </source>
</reference>
<comment type="caution">
    <text evidence="1">The sequence shown here is derived from an EMBL/GenBank/DDBJ whole genome shotgun (WGS) entry which is preliminary data.</text>
</comment>
<protein>
    <submittedName>
        <fullName evidence="1">Uncharacterized protein</fullName>
    </submittedName>
</protein>
<evidence type="ECO:0000313" key="2">
    <source>
        <dbReference type="Proteomes" id="UP001064048"/>
    </source>
</evidence>
<keyword evidence="2" id="KW-1185">Reference proteome</keyword>
<dbReference type="Proteomes" id="UP001064048">
    <property type="component" value="Chromosome 4"/>
</dbReference>
<sequence>MADERLVVLNRSDNLGFGFSLLGEAGLPHIIYEIEENSPAARSGEVEAGDVLLKVNGTDVNRFTTREVLKCLRLSSDPVTLRLKKDPQVKANVRRYLASTERRNSAPRANNNNGSGVQSGESCEALLADERVERRPRAHQPKFEAYMMTGDLMLNLSRVEHPHHNNHAPMHRTHYHRYNSTPASPNEGRLGARGETAQRHNSSPDTGLVGEHASKLLRRRRAKESSLSAVAVEMEEDVTSSLNTLLDARPDSATPGPRSESDAERDRRHEPIRSGLEHFQS</sequence>
<proteinExistence type="predicted"/>
<gene>
    <name evidence="1" type="ORF">MSG28_002714</name>
</gene>
<organism evidence="1 2">
    <name type="scientific">Choristoneura fumiferana</name>
    <name type="common">Spruce budworm moth</name>
    <name type="synonym">Archips fumiferana</name>
    <dbReference type="NCBI Taxonomy" id="7141"/>
    <lineage>
        <taxon>Eukaryota</taxon>
        <taxon>Metazoa</taxon>
        <taxon>Ecdysozoa</taxon>
        <taxon>Arthropoda</taxon>
        <taxon>Hexapoda</taxon>
        <taxon>Insecta</taxon>
        <taxon>Pterygota</taxon>
        <taxon>Neoptera</taxon>
        <taxon>Endopterygota</taxon>
        <taxon>Lepidoptera</taxon>
        <taxon>Glossata</taxon>
        <taxon>Ditrysia</taxon>
        <taxon>Tortricoidea</taxon>
        <taxon>Tortricidae</taxon>
        <taxon>Tortricinae</taxon>
        <taxon>Choristoneura</taxon>
    </lineage>
</organism>